<dbReference type="InterPro" id="IPR050248">
    <property type="entry name" value="Polysacc_deacetylase_ArnD"/>
</dbReference>
<dbReference type="STRING" id="1324314.BVG16_06830"/>
<name>A0A1T2XLV0_9BACL</name>
<proteinExistence type="predicted"/>
<evidence type="ECO:0000259" key="3">
    <source>
        <dbReference type="PROSITE" id="PS51677"/>
    </source>
</evidence>
<dbReference type="EMBL" id="MSZX01000002">
    <property type="protein sequence ID" value="OPA80643.1"/>
    <property type="molecule type" value="Genomic_DNA"/>
</dbReference>
<evidence type="ECO:0000256" key="1">
    <source>
        <dbReference type="ARBA" id="ARBA00022723"/>
    </source>
</evidence>
<dbReference type="PROSITE" id="PS51677">
    <property type="entry name" value="NODB"/>
    <property type="match status" value="1"/>
</dbReference>
<dbReference type="Proteomes" id="UP000190188">
    <property type="component" value="Unassembled WGS sequence"/>
</dbReference>
<sequence>MNKQMLSYLSLLLMLTLHPDTHVPELVKEIPVAASIEHKPSGKGRNYYESRGEAVWDVPMNRKLVALTFDDGPDPNQTPEILDLLKKYDAKATFFVVGKKVALQPELLKREAKEGHEIANHTYNHIYFNYKVPVNKLEKEISDTHALIAKHTGQQPHLFRPPGGMFNEQLIQLAKEKGYLVVLWSWHQDTKDWRSPGVNFIVQKVLNNIRGGDIILFHDWVEGPKHSQTVEALKIILPALQEKGYSFVTVSQLIETNKIVPAKK</sequence>
<evidence type="ECO:0000313" key="5">
    <source>
        <dbReference type="Proteomes" id="UP000190188"/>
    </source>
</evidence>
<comment type="caution">
    <text evidence="4">The sequence shown here is derived from an EMBL/GenBank/DDBJ whole genome shotgun (WGS) entry which is preliminary data.</text>
</comment>
<keyword evidence="5" id="KW-1185">Reference proteome</keyword>
<dbReference type="CDD" id="cd10917">
    <property type="entry name" value="CE4_NodB_like_6s_7s"/>
    <property type="match status" value="1"/>
</dbReference>
<dbReference type="SUPFAM" id="SSF88713">
    <property type="entry name" value="Glycoside hydrolase/deacetylase"/>
    <property type="match status" value="1"/>
</dbReference>
<dbReference type="GO" id="GO:0046872">
    <property type="term" value="F:metal ion binding"/>
    <property type="evidence" value="ECO:0007669"/>
    <property type="project" value="UniProtKB-KW"/>
</dbReference>
<dbReference type="RefSeq" id="WP_408635308.1">
    <property type="nucleotide sequence ID" value="NZ_MSZX01000002.1"/>
</dbReference>
<dbReference type="AlphaFoldDB" id="A0A1T2XLV0"/>
<dbReference type="Pfam" id="PF01522">
    <property type="entry name" value="Polysacc_deac_1"/>
    <property type="match status" value="1"/>
</dbReference>
<dbReference type="GO" id="GO:0016810">
    <property type="term" value="F:hydrolase activity, acting on carbon-nitrogen (but not peptide) bonds"/>
    <property type="evidence" value="ECO:0007669"/>
    <property type="project" value="InterPro"/>
</dbReference>
<reference evidence="4 5" key="1">
    <citation type="submission" date="2017-01" db="EMBL/GenBank/DDBJ databases">
        <title>Genome analysis of Paenibacillus selenitrireducens ES3-24.</title>
        <authorList>
            <person name="Xu D."/>
            <person name="Yao R."/>
            <person name="Zheng S."/>
        </authorList>
    </citation>
    <scope>NUCLEOTIDE SEQUENCE [LARGE SCALE GENOMIC DNA]</scope>
    <source>
        <strain evidence="4 5">ES3-24</strain>
    </source>
</reference>
<keyword evidence="1" id="KW-0479">Metal-binding</keyword>
<protein>
    <submittedName>
        <fullName evidence="4">Polysaccharide deacetylase</fullName>
    </submittedName>
</protein>
<accession>A0A1T2XLV0</accession>
<dbReference type="GO" id="GO:0016020">
    <property type="term" value="C:membrane"/>
    <property type="evidence" value="ECO:0007669"/>
    <property type="project" value="TreeGrafter"/>
</dbReference>
<dbReference type="GO" id="GO:0005975">
    <property type="term" value="P:carbohydrate metabolic process"/>
    <property type="evidence" value="ECO:0007669"/>
    <property type="project" value="InterPro"/>
</dbReference>
<dbReference type="PANTHER" id="PTHR10587">
    <property type="entry name" value="GLYCOSYL TRANSFERASE-RELATED"/>
    <property type="match status" value="1"/>
</dbReference>
<dbReference type="InterPro" id="IPR002509">
    <property type="entry name" value="NODB_dom"/>
</dbReference>
<keyword evidence="2" id="KW-0378">Hydrolase</keyword>
<evidence type="ECO:0000256" key="2">
    <source>
        <dbReference type="ARBA" id="ARBA00022801"/>
    </source>
</evidence>
<gene>
    <name evidence="4" type="ORF">BVG16_06830</name>
</gene>
<dbReference type="InterPro" id="IPR011330">
    <property type="entry name" value="Glyco_hydro/deAcase_b/a-brl"/>
</dbReference>
<dbReference type="PANTHER" id="PTHR10587:SF133">
    <property type="entry name" value="CHITIN DEACETYLASE 1-RELATED"/>
    <property type="match status" value="1"/>
</dbReference>
<organism evidence="4 5">
    <name type="scientific">Paenibacillus selenitireducens</name>
    <dbReference type="NCBI Taxonomy" id="1324314"/>
    <lineage>
        <taxon>Bacteria</taxon>
        <taxon>Bacillati</taxon>
        <taxon>Bacillota</taxon>
        <taxon>Bacilli</taxon>
        <taxon>Bacillales</taxon>
        <taxon>Paenibacillaceae</taxon>
        <taxon>Paenibacillus</taxon>
    </lineage>
</organism>
<dbReference type="Gene3D" id="3.20.20.370">
    <property type="entry name" value="Glycoside hydrolase/deacetylase"/>
    <property type="match status" value="1"/>
</dbReference>
<evidence type="ECO:0000313" key="4">
    <source>
        <dbReference type="EMBL" id="OPA80643.1"/>
    </source>
</evidence>
<feature type="domain" description="NodB homology" evidence="3">
    <location>
        <begin position="63"/>
        <end position="248"/>
    </location>
</feature>